<name>A0AAV2VQZ1_9VIBR</name>
<organism evidence="1 2">
    <name type="scientific">Vibrio nigripulchritudo SOn1</name>
    <dbReference type="NCBI Taxonomy" id="1238450"/>
    <lineage>
        <taxon>Bacteria</taxon>
        <taxon>Pseudomonadati</taxon>
        <taxon>Pseudomonadota</taxon>
        <taxon>Gammaproteobacteria</taxon>
        <taxon>Vibrionales</taxon>
        <taxon>Vibrionaceae</taxon>
        <taxon>Vibrio</taxon>
    </lineage>
</organism>
<accession>A0AAV2VQZ1</accession>
<proteinExistence type="predicted"/>
<dbReference type="SUPFAM" id="SSF88697">
    <property type="entry name" value="PUA domain-like"/>
    <property type="match status" value="1"/>
</dbReference>
<evidence type="ECO:0000313" key="1">
    <source>
        <dbReference type="EMBL" id="CCO47126.1"/>
    </source>
</evidence>
<dbReference type="InterPro" id="IPR015947">
    <property type="entry name" value="PUA-like_sf"/>
</dbReference>
<dbReference type="RefSeq" id="WP_022612037.1">
    <property type="nucleotide sequence ID" value="NZ_LK391965.1"/>
</dbReference>
<reference evidence="1 2" key="1">
    <citation type="journal article" date="2013" name="ISME J.">
        <title>Comparative genomics of pathogenic lineages of Vibrio nigripulchritudo identifies virulence-associated traits.</title>
        <authorList>
            <person name="Goudenege D."/>
            <person name="Labreuche Y."/>
            <person name="Krin E."/>
            <person name="Ansquer D."/>
            <person name="Mangenot S."/>
            <person name="Calteau A."/>
            <person name="Medigue C."/>
            <person name="Mazel D."/>
            <person name="Polz M.F."/>
            <person name="Le Roux F."/>
        </authorList>
    </citation>
    <scope>NUCLEOTIDE SEQUENCE [LARGE SCALE GENOMIC DNA]</scope>
    <source>
        <strain evidence="1 2">SOn1</strain>
    </source>
</reference>
<gene>
    <name evidence="1" type="ORF">VIBNISOn1_230025</name>
</gene>
<sequence length="143" mass="16523">MIQDQFIVISLKPKWVSLVLEQRKTIELRKSFAKELRNDTLALIYASSPISAIVGTVTIEKATEGEIDYIWNKYGEESQVSKQEFMRYFHKKNKAIALHLNNPVGVNKLTLGELRTCCNFVPPVSWRYLKDTETHSILPLLER</sequence>
<dbReference type="Gene3D" id="2.30.130.30">
    <property type="entry name" value="Hypothetical protein"/>
    <property type="match status" value="1"/>
</dbReference>
<dbReference type="Proteomes" id="UP000018211">
    <property type="component" value="Unassembled WGS sequence"/>
</dbReference>
<comment type="caution">
    <text evidence="1">The sequence shown here is derived from an EMBL/GenBank/DDBJ whole genome shotgun (WGS) entry which is preliminary data.</text>
</comment>
<dbReference type="EMBL" id="CAOF01000113">
    <property type="protein sequence ID" value="CCO47126.1"/>
    <property type="molecule type" value="Genomic_DNA"/>
</dbReference>
<evidence type="ECO:0000313" key="2">
    <source>
        <dbReference type="Proteomes" id="UP000018211"/>
    </source>
</evidence>
<dbReference type="AlphaFoldDB" id="A0AAV2VQZ1"/>
<evidence type="ECO:0008006" key="3">
    <source>
        <dbReference type="Google" id="ProtNLM"/>
    </source>
</evidence>
<protein>
    <recommendedName>
        <fullName evidence="3">ASCH domain-containing protein</fullName>
    </recommendedName>
</protein>